<reference evidence="2 3" key="1">
    <citation type="journal article" date="2013" name="MBio">
        <title>Genome sequencing of the plant pathogen Taphrina deformans, the causal agent of peach leaf curl.</title>
        <authorList>
            <person name="Cisse O.H."/>
            <person name="Almeida J.M.G.C.F."/>
            <person name="Fonseca A."/>
            <person name="Kumar A.A."/>
            <person name="Salojaervi J."/>
            <person name="Overmyer K."/>
            <person name="Hauser P.M."/>
            <person name="Pagni M."/>
        </authorList>
    </citation>
    <scope>NUCLEOTIDE SEQUENCE [LARGE SCALE GENOMIC DNA]</scope>
    <source>
        <strain evidence="3">PYCC 5710 / ATCC 11124 / CBS 356.35 / IMI 108563 / JCM 9778 / NBRC 8474</strain>
    </source>
</reference>
<evidence type="ECO:0000313" key="2">
    <source>
        <dbReference type="EMBL" id="CCG84993.1"/>
    </source>
</evidence>
<proteinExistence type="predicted"/>
<organism evidence="2 3">
    <name type="scientific">Taphrina deformans (strain PYCC 5710 / ATCC 11124 / CBS 356.35 / IMI 108563 / JCM 9778 / NBRC 8474)</name>
    <name type="common">Peach leaf curl fungus</name>
    <name type="synonym">Lalaria deformans</name>
    <dbReference type="NCBI Taxonomy" id="1097556"/>
    <lineage>
        <taxon>Eukaryota</taxon>
        <taxon>Fungi</taxon>
        <taxon>Dikarya</taxon>
        <taxon>Ascomycota</taxon>
        <taxon>Taphrinomycotina</taxon>
        <taxon>Taphrinomycetes</taxon>
        <taxon>Taphrinales</taxon>
        <taxon>Taphrinaceae</taxon>
        <taxon>Taphrina</taxon>
    </lineage>
</organism>
<evidence type="ECO:0000313" key="3">
    <source>
        <dbReference type="Proteomes" id="UP000013776"/>
    </source>
</evidence>
<dbReference type="AlphaFoldDB" id="R4XH25"/>
<dbReference type="VEuPathDB" id="FungiDB:TAPDE_005565"/>
<dbReference type="STRING" id="1097556.R4XH25"/>
<name>R4XH25_TAPDE</name>
<evidence type="ECO:0000256" key="1">
    <source>
        <dbReference type="SAM" id="MobiDB-lite"/>
    </source>
</evidence>
<comment type="caution">
    <text evidence="2">The sequence shown here is derived from an EMBL/GenBank/DDBJ whole genome shotgun (WGS) entry which is preliminary data.</text>
</comment>
<protein>
    <submittedName>
        <fullName evidence="2">Uncharacterized protein</fullName>
    </submittedName>
</protein>
<feature type="region of interest" description="Disordered" evidence="1">
    <location>
        <begin position="158"/>
        <end position="180"/>
    </location>
</feature>
<accession>R4XH25</accession>
<sequence>MSLASDTSANKLGAKLAGGISNHFATWEINLQSRALTAGCHDEIFDNDTAARVEHYVSIRASLRSRIDNFEIQHHKALEKAESELLGDDYIVSVNTEFNKTVYFTPEVSKSTDTRVPVNFGSPDTPTPAYGMQIPGAMPVTLPLTRILEDEADTAFIKDDDAPESLKDSEPAMPRSAKEQRDSFELSITILEKKIERLVKALKIADKCAESDTKARSTVALGLQGANLHAVKGLSGRKAYLALKALHEESAVVSRLNVKRELHTLTLKSLDIAAVTKVRVQKSSSTALSATIEHMNKEL</sequence>
<dbReference type="EMBL" id="CAHR02000374">
    <property type="protein sequence ID" value="CCG84993.1"/>
    <property type="molecule type" value="Genomic_DNA"/>
</dbReference>
<gene>
    <name evidence="2" type="ORF">TAPDE_005565</name>
</gene>
<keyword evidence="3" id="KW-1185">Reference proteome</keyword>
<dbReference type="Proteomes" id="UP000013776">
    <property type="component" value="Unassembled WGS sequence"/>
</dbReference>